<dbReference type="KEGG" id="ssyi:EKG83_41325"/>
<sequence length="68" mass="7503">MAGYRENPETSSRDHAAVLRRVVAMAGSSKQMSSTWTTRRPRGAWRPRTAFGLDIYLDGVAAHPTSRG</sequence>
<dbReference type="AlphaFoldDB" id="A0A5Q0HAQ0"/>
<dbReference type="EMBL" id="CP034550">
    <property type="protein sequence ID" value="QFZ23025.1"/>
    <property type="molecule type" value="Genomic_DNA"/>
</dbReference>
<gene>
    <name evidence="1" type="ORF">EKG83_41325</name>
</gene>
<evidence type="ECO:0000313" key="1">
    <source>
        <dbReference type="EMBL" id="QFZ23025.1"/>
    </source>
</evidence>
<keyword evidence="2" id="KW-1185">Reference proteome</keyword>
<dbReference type="RefSeq" id="WP_033432829.1">
    <property type="nucleotide sequence ID" value="NZ_CP034550.1"/>
</dbReference>
<evidence type="ECO:0000313" key="2">
    <source>
        <dbReference type="Proteomes" id="UP000325787"/>
    </source>
</evidence>
<dbReference type="Proteomes" id="UP000325787">
    <property type="component" value="Chromosome"/>
</dbReference>
<protein>
    <submittedName>
        <fullName evidence="1">Uncharacterized protein</fullName>
    </submittedName>
</protein>
<name>A0A5Q0HAQ0_SACSY</name>
<reference evidence="2" key="1">
    <citation type="journal article" date="2021" name="Curr. Microbiol.">
        <title>Complete genome of nocamycin-producing strain Saccharothrix syringae NRRL B-16468 reveals the biosynthetic potential for secondary metabolites.</title>
        <authorList>
            <person name="Mo X."/>
            <person name="Yang S."/>
        </authorList>
    </citation>
    <scope>NUCLEOTIDE SEQUENCE [LARGE SCALE GENOMIC DNA]</scope>
    <source>
        <strain evidence="2">ATCC 51364 / DSM 43886 / JCM 6844 / KCTC 9398 / NBRC 14523 / NRRL B-16468 / INA 2240</strain>
    </source>
</reference>
<organism evidence="1 2">
    <name type="scientific">Saccharothrix syringae</name>
    <name type="common">Nocardiopsis syringae</name>
    <dbReference type="NCBI Taxonomy" id="103733"/>
    <lineage>
        <taxon>Bacteria</taxon>
        <taxon>Bacillati</taxon>
        <taxon>Actinomycetota</taxon>
        <taxon>Actinomycetes</taxon>
        <taxon>Pseudonocardiales</taxon>
        <taxon>Pseudonocardiaceae</taxon>
        <taxon>Saccharothrix</taxon>
    </lineage>
</organism>
<proteinExistence type="predicted"/>
<accession>A0A5Q0HAQ0</accession>